<evidence type="ECO:0000313" key="3">
    <source>
        <dbReference type="Proteomes" id="UP000016933"/>
    </source>
</evidence>
<dbReference type="OrthoDB" id="3642232at2759"/>
<reference evidence="3" key="1">
    <citation type="journal article" date="2012" name="PLoS Genet.">
        <title>The genomes of the fungal plant pathogens Cladosporium fulvum and Dothistroma septosporum reveal adaptation to different hosts and lifestyles but also signatures of common ancestry.</title>
        <authorList>
            <person name="de Wit P.J.G.M."/>
            <person name="van der Burgt A."/>
            <person name="Oekmen B."/>
            <person name="Stergiopoulos I."/>
            <person name="Abd-Elsalam K.A."/>
            <person name="Aerts A.L."/>
            <person name="Bahkali A.H."/>
            <person name="Beenen H.G."/>
            <person name="Chettri P."/>
            <person name="Cox M.P."/>
            <person name="Datema E."/>
            <person name="de Vries R.P."/>
            <person name="Dhillon B."/>
            <person name="Ganley A.R."/>
            <person name="Griffiths S.A."/>
            <person name="Guo Y."/>
            <person name="Hamelin R.C."/>
            <person name="Henrissat B."/>
            <person name="Kabir M.S."/>
            <person name="Jashni M.K."/>
            <person name="Kema G."/>
            <person name="Klaubauf S."/>
            <person name="Lapidus A."/>
            <person name="Levasseur A."/>
            <person name="Lindquist E."/>
            <person name="Mehrabi R."/>
            <person name="Ohm R.A."/>
            <person name="Owen T.J."/>
            <person name="Salamov A."/>
            <person name="Schwelm A."/>
            <person name="Schijlen E."/>
            <person name="Sun H."/>
            <person name="van den Burg H.A."/>
            <person name="van Ham R.C.H.J."/>
            <person name="Zhang S."/>
            <person name="Goodwin S.B."/>
            <person name="Grigoriev I.V."/>
            <person name="Collemare J."/>
            <person name="Bradshaw R.E."/>
        </authorList>
    </citation>
    <scope>NUCLEOTIDE SEQUENCE [LARGE SCALE GENOMIC DNA]</scope>
    <source>
        <strain evidence="3">NZE10 / CBS 128990</strain>
    </source>
</reference>
<feature type="compositionally biased region" description="Low complexity" evidence="1">
    <location>
        <begin position="70"/>
        <end position="93"/>
    </location>
</feature>
<organism evidence="2 3">
    <name type="scientific">Dothistroma septosporum (strain NZE10 / CBS 128990)</name>
    <name type="common">Red band needle blight fungus</name>
    <name type="synonym">Mycosphaerella pini</name>
    <dbReference type="NCBI Taxonomy" id="675120"/>
    <lineage>
        <taxon>Eukaryota</taxon>
        <taxon>Fungi</taxon>
        <taxon>Dikarya</taxon>
        <taxon>Ascomycota</taxon>
        <taxon>Pezizomycotina</taxon>
        <taxon>Dothideomycetes</taxon>
        <taxon>Dothideomycetidae</taxon>
        <taxon>Mycosphaerellales</taxon>
        <taxon>Mycosphaerellaceae</taxon>
        <taxon>Dothistroma</taxon>
    </lineage>
</organism>
<dbReference type="HOGENOM" id="CLU_1378093_0_0_1"/>
<feature type="region of interest" description="Disordered" evidence="1">
    <location>
        <begin position="1"/>
        <end position="123"/>
    </location>
</feature>
<dbReference type="AlphaFoldDB" id="N1PK61"/>
<dbReference type="Proteomes" id="UP000016933">
    <property type="component" value="Unassembled WGS sequence"/>
</dbReference>
<feature type="compositionally biased region" description="Polar residues" evidence="1">
    <location>
        <begin position="59"/>
        <end position="69"/>
    </location>
</feature>
<feature type="compositionally biased region" description="Low complexity" evidence="1">
    <location>
        <begin position="32"/>
        <end position="42"/>
    </location>
</feature>
<accession>N1PK61</accession>
<proteinExistence type="predicted"/>
<dbReference type="EMBL" id="KB446542">
    <property type="protein sequence ID" value="EME41955.1"/>
    <property type="molecule type" value="Genomic_DNA"/>
</dbReference>
<keyword evidence="3" id="KW-1185">Reference proteome</keyword>
<sequence length="198" mass="21083">MAAELSLIDPRKKSHRRDTSSIGSIRSDKSAASKASTSSQKSVYCDLLGVRTKEKEPANHTSTSRLSQVGSIASGATGSSSSSDASTITNASSKSSTSMTEHDVFGTKLPPTEEELAPSAPDAVELESGKYKIPEIMNKQFFKDLTCLEDEELIGKYGLTPIREEATGRSKKQNDGGIFKRMVRGSKIGSATSVKATT</sequence>
<protein>
    <submittedName>
        <fullName evidence="2">Uncharacterized protein</fullName>
    </submittedName>
</protein>
<reference evidence="2 3" key="2">
    <citation type="journal article" date="2012" name="PLoS Pathog.">
        <title>Diverse lifestyles and strategies of plant pathogenesis encoded in the genomes of eighteen Dothideomycetes fungi.</title>
        <authorList>
            <person name="Ohm R.A."/>
            <person name="Feau N."/>
            <person name="Henrissat B."/>
            <person name="Schoch C.L."/>
            <person name="Horwitz B.A."/>
            <person name="Barry K.W."/>
            <person name="Condon B.J."/>
            <person name="Copeland A.C."/>
            <person name="Dhillon B."/>
            <person name="Glaser F."/>
            <person name="Hesse C.N."/>
            <person name="Kosti I."/>
            <person name="LaButti K."/>
            <person name="Lindquist E.A."/>
            <person name="Lucas S."/>
            <person name="Salamov A.A."/>
            <person name="Bradshaw R.E."/>
            <person name="Ciuffetti L."/>
            <person name="Hamelin R.C."/>
            <person name="Kema G.H.J."/>
            <person name="Lawrence C."/>
            <person name="Scott J.A."/>
            <person name="Spatafora J.W."/>
            <person name="Turgeon B.G."/>
            <person name="de Wit P.J.G.M."/>
            <person name="Zhong S."/>
            <person name="Goodwin S.B."/>
            <person name="Grigoriev I.V."/>
        </authorList>
    </citation>
    <scope>NUCLEOTIDE SEQUENCE [LARGE SCALE GENOMIC DNA]</scope>
    <source>
        <strain evidence="3">NZE10 / CBS 128990</strain>
    </source>
</reference>
<evidence type="ECO:0000313" key="2">
    <source>
        <dbReference type="EMBL" id="EME41955.1"/>
    </source>
</evidence>
<name>N1PK61_DOTSN</name>
<gene>
    <name evidence="2" type="ORF">DOTSEDRAFT_74102</name>
</gene>
<evidence type="ECO:0000256" key="1">
    <source>
        <dbReference type="SAM" id="MobiDB-lite"/>
    </source>
</evidence>